<dbReference type="AlphaFoldDB" id="I9QSH9"/>
<accession>I9QSH9</accession>
<evidence type="ECO:0000313" key="2">
    <source>
        <dbReference type="Proteomes" id="UP000003026"/>
    </source>
</evidence>
<protein>
    <submittedName>
        <fullName evidence="1">Uncharacterized protein</fullName>
    </submittedName>
</protein>
<dbReference type="EMBL" id="AKNW01000007">
    <property type="protein sequence ID" value="EJB36019.1"/>
    <property type="molecule type" value="Genomic_DNA"/>
</dbReference>
<organism evidence="1 2">
    <name type="scientific">Helicobacter pylori NQ4044</name>
    <dbReference type="NCBI Taxonomy" id="992028"/>
    <lineage>
        <taxon>Bacteria</taxon>
        <taxon>Pseudomonadati</taxon>
        <taxon>Campylobacterota</taxon>
        <taxon>Epsilonproteobacteria</taxon>
        <taxon>Campylobacterales</taxon>
        <taxon>Helicobacteraceae</taxon>
        <taxon>Helicobacter</taxon>
    </lineage>
</organism>
<reference evidence="1 2" key="1">
    <citation type="submission" date="2012-04" db="EMBL/GenBank/DDBJ databases">
        <title>Genome sequence of Helicobacter pylori NQ4044.</title>
        <authorList>
            <person name="Blanchard T.G."/>
            <person name="Czinn S.J."/>
            <person name="McCracken C."/>
            <person name="Abolude K."/>
            <person name="Maroo A."/>
            <person name="Santana-Cruz I."/>
            <person name="Tallon L.J."/>
            <person name="Ficke F.W.F."/>
        </authorList>
    </citation>
    <scope>NUCLEOTIDE SEQUENCE [LARGE SCALE GENOMIC DNA]</scope>
    <source>
        <strain evidence="1 2">NQ4044</strain>
    </source>
</reference>
<name>I9QSH9_HELPX</name>
<proteinExistence type="predicted"/>
<comment type="caution">
    <text evidence="1">The sequence shown here is derived from an EMBL/GenBank/DDBJ whole genome shotgun (WGS) entry which is preliminary data.</text>
</comment>
<gene>
    <name evidence="1" type="ORF">HPNQ4044_1063</name>
</gene>
<dbReference type="Proteomes" id="UP000003026">
    <property type="component" value="Unassembled WGS sequence"/>
</dbReference>
<evidence type="ECO:0000313" key="1">
    <source>
        <dbReference type="EMBL" id="EJB36019.1"/>
    </source>
</evidence>
<dbReference type="PATRIC" id="fig|992028.3.peg.1039"/>
<sequence>MFNNDYYFIALFRYKSLKPLNQLNETSPITQEMLKDLF</sequence>